<name>A0A3L8NZ48_9ACTN</name>
<accession>A0A3L8NZ48</accession>
<reference evidence="1 2" key="1">
    <citation type="submission" date="2018-10" db="EMBL/GenBank/DDBJ databases">
        <title>Marmoricola sp. 4Q3S-7 whole genome shotgun sequence.</title>
        <authorList>
            <person name="Li F."/>
        </authorList>
    </citation>
    <scope>NUCLEOTIDE SEQUENCE [LARGE SCALE GENOMIC DNA]</scope>
    <source>
        <strain evidence="1 2">4Q3S-7</strain>
    </source>
</reference>
<dbReference type="Proteomes" id="UP000281708">
    <property type="component" value="Unassembled WGS sequence"/>
</dbReference>
<dbReference type="EMBL" id="RDBE01000010">
    <property type="protein sequence ID" value="RLV48174.1"/>
    <property type="molecule type" value="Genomic_DNA"/>
</dbReference>
<keyword evidence="2" id="KW-1185">Reference proteome</keyword>
<sequence>MSSLTDRPSVGPTDLAEAPSGPIDPARLWNLFSFVPGSRPLSVWVDVLRRLPLSFTPTRVRVRVPGEDVPDIGFDDDTWHRSSTLEGATSVRLEQVENAGRDDERVVAVLQVTVARVVHEVLLSHVEANPELLAALLEAPGLIGGSRGDEQDATWQGETQPQHFEFWYPHDWQHLPRTTDRHGREIIDVSGHPGRISNVVGWRMWAAQDDWYGPGARLYVDLDALATLPLGEVTDLGEDRWHVRLWPDGASFEQIRTAQATLREHLGYDAAAARDDEIYDLITADQPDDPMFVAQDGTFDHGGTTRILQYFSAQKRPTFRSRAAWLEILEFDAEHHQVHSEVIDLRTQPHPEI</sequence>
<proteinExistence type="predicted"/>
<dbReference type="RefSeq" id="WP_121807679.1">
    <property type="nucleotide sequence ID" value="NZ_RDBE01000010.1"/>
</dbReference>
<gene>
    <name evidence="1" type="ORF">D9V37_19070</name>
</gene>
<evidence type="ECO:0000313" key="2">
    <source>
        <dbReference type="Proteomes" id="UP000281708"/>
    </source>
</evidence>
<organism evidence="1 2">
    <name type="scientific">Nocardioides mangrovicus</name>
    <dbReference type="NCBI Taxonomy" id="2478913"/>
    <lineage>
        <taxon>Bacteria</taxon>
        <taxon>Bacillati</taxon>
        <taxon>Actinomycetota</taxon>
        <taxon>Actinomycetes</taxon>
        <taxon>Propionibacteriales</taxon>
        <taxon>Nocardioidaceae</taxon>
        <taxon>Nocardioides</taxon>
    </lineage>
</organism>
<dbReference type="OrthoDB" id="9758793at2"/>
<dbReference type="AlphaFoldDB" id="A0A3L8NZ48"/>
<evidence type="ECO:0000313" key="1">
    <source>
        <dbReference type="EMBL" id="RLV48174.1"/>
    </source>
</evidence>
<comment type="caution">
    <text evidence="1">The sequence shown here is derived from an EMBL/GenBank/DDBJ whole genome shotgun (WGS) entry which is preliminary data.</text>
</comment>
<protein>
    <submittedName>
        <fullName evidence="1">Uncharacterized protein</fullName>
    </submittedName>
</protein>